<comment type="caution">
    <text evidence="10">The sequence shown here is derived from an EMBL/GenBank/DDBJ whole genome shotgun (WGS) entry which is preliminary data.</text>
</comment>
<dbReference type="NCBIfam" id="TIGR00132">
    <property type="entry name" value="gatA"/>
    <property type="match status" value="1"/>
</dbReference>
<dbReference type="PIRSF" id="PIRSF001221">
    <property type="entry name" value="Amidase_fungi"/>
    <property type="match status" value="1"/>
</dbReference>
<dbReference type="STRING" id="1118060.GCA_000311845_01650"/>
<reference evidence="11" key="1">
    <citation type="submission" date="2017-04" db="EMBL/GenBank/DDBJ databases">
        <title>Function of individual gut microbiota members based on whole genome sequencing of pure cultures obtained from chicken caecum.</title>
        <authorList>
            <person name="Medvecky M."/>
            <person name="Cejkova D."/>
            <person name="Polansky O."/>
            <person name="Karasova D."/>
            <person name="Kubasova T."/>
            <person name="Cizek A."/>
            <person name="Rychlik I."/>
        </authorList>
    </citation>
    <scope>NUCLEOTIDE SEQUENCE [LARGE SCALE GENOMIC DNA]</scope>
    <source>
        <strain evidence="11">An70</strain>
    </source>
</reference>
<dbReference type="Proteomes" id="UP000196560">
    <property type="component" value="Unassembled WGS sequence"/>
</dbReference>
<dbReference type="InterPro" id="IPR020556">
    <property type="entry name" value="Amidase_CS"/>
</dbReference>
<dbReference type="InterPro" id="IPR036928">
    <property type="entry name" value="AS_sf"/>
</dbReference>
<dbReference type="EMBL" id="NFHO01000002">
    <property type="protein sequence ID" value="OUN44139.1"/>
    <property type="molecule type" value="Genomic_DNA"/>
</dbReference>
<organism evidence="10 11">
    <name type="scientific">Enorma massiliensis</name>
    <dbReference type="NCBI Taxonomy" id="1472761"/>
    <lineage>
        <taxon>Bacteria</taxon>
        <taxon>Bacillati</taxon>
        <taxon>Actinomycetota</taxon>
        <taxon>Coriobacteriia</taxon>
        <taxon>Coriobacteriales</taxon>
        <taxon>Coriobacteriaceae</taxon>
        <taxon>Enorma</taxon>
    </lineage>
</organism>
<feature type="active site" description="Charge relay system" evidence="8">
    <location>
        <position position="80"/>
    </location>
</feature>
<keyword evidence="5 8" id="KW-0648">Protein biosynthesis</keyword>
<dbReference type="RefSeq" id="WP_087185879.1">
    <property type="nucleotide sequence ID" value="NZ_NFHO01000002.1"/>
</dbReference>
<keyword evidence="3 8" id="KW-0547">Nucleotide-binding</keyword>
<dbReference type="PANTHER" id="PTHR11895:SF151">
    <property type="entry name" value="GLUTAMYL-TRNA(GLN) AMIDOTRANSFERASE SUBUNIT A"/>
    <property type="match status" value="1"/>
</dbReference>
<dbReference type="PANTHER" id="PTHR11895">
    <property type="entry name" value="TRANSAMIDASE"/>
    <property type="match status" value="1"/>
</dbReference>
<comment type="function">
    <text evidence="6 8">Allows the formation of correctly charged Gln-tRNA(Gln) through the transamidation of misacylated Glu-tRNA(Gln) in organisms which lack glutaminyl-tRNA synthetase. The reaction takes place in the presence of glutamine and ATP through an activated gamma-phospho-Glu-tRNA(Gln).</text>
</comment>
<gene>
    <name evidence="8" type="primary">gatA</name>
    <name evidence="10" type="ORF">B5G21_02420</name>
</gene>
<dbReference type="HAMAP" id="MF_00120">
    <property type="entry name" value="GatA"/>
    <property type="match status" value="1"/>
</dbReference>
<keyword evidence="11" id="KW-1185">Reference proteome</keyword>
<evidence type="ECO:0000259" key="9">
    <source>
        <dbReference type="Pfam" id="PF01425"/>
    </source>
</evidence>
<evidence type="ECO:0000256" key="7">
    <source>
        <dbReference type="ARBA" id="ARBA00047407"/>
    </source>
</evidence>
<protein>
    <recommendedName>
        <fullName evidence="8">Glutamyl-tRNA(Gln) amidotransferase subunit A</fullName>
        <shortName evidence="8">Glu-ADT subunit A</shortName>
        <ecNumber evidence="8">6.3.5.7</ecNumber>
    </recommendedName>
</protein>
<feature type="active site" description="Charge relay system" evidence="8">
    <location>
        <position position="155"/>
    </location>
</feature>
<evidence type="ECO:0000256" key="1">
    <source>
        <dbReference type="ARBA" id="ARBA00008069"/>
    </source>
</evidence>
<dbReference type="InterPro" id="IPR004412">
    <property type="entry name" value="GatA"/>
</dbReference>
<dbReference type="Pfam" id="PF01425">
    <property type="entry name" value="Amidase"/>
    <property type="match status" value="1"/>
</dbReference>
<feature type="active site" description="Acyl-ester intermediate" evidence="8">
    <location>
        <position position="179"/>
    </location>
</feature>
<dbReference type="PROSITE" id="PS00571">
    <property type="entry name" value="AMIDASES"/>
    <property type="match status" value="1"/>
</dbReference>
<dbReference type="GO" id="GO:0050567">
    <property type="term" value="F:glutaminyl-tRNA synthase (glutamine-hydrolyzing) activity"/>
    <property type="evidence" value="ECO:0007669"/>
    <property type="project" value="UniProtKB-UniRule"/>
</dbReference>
<dbReference type="eggNOG" id="COG0154">
    <property type="taxonomic scope" value="Bacteria"/>
</dbReference>
<sequence length="516" mass="52848">MAAIDTLSAAQIAAGIAAGEYSAVEVAQAALAAVDARDPQVQAFLQVTPELALAAAKRVDAARAAGEPLSPLAGVPLAIKDNMNLAGTRTTCASRMLETYESPYTATCVQRMLDAGCVPVGKANMDEFAFGSSTDTSAFHPTNNPWNTACVPGGSSGGSAASVAAGMTPIALGSDTGGSIRQPAAFCGVVGMKPTYGAVSRYGVVAFGSSLDQVGPFGRTVEDVALAMDALVAGGSDPFDSTAQEVPAVFAEHVGASIAGKRVGIIPAFMEAEGLTAEVRHAVEEAARALEAAGAELVDVDLPHLDAAIAAYYVIGPAEAFSNLARFDGVRYGYQEPGCATLAAQSSLSRAHGFGAEAKRRQMLGAYLLSSGIYDKYYYAAQKARTLITEDYARAYEQVDVILMPAAPRTAFKHGEISDPTQMYLSDMYTISINIAGNGGMTVPLGVGEESGLPVAAQLVAPAFKDERLIAFGSALERAVAATPGAWGAGVADAERDGRLGAPCAPAFVGKGGELA</sequence>
<comment type="catalytic activity">
    <reaction evidence="7 8">
        <text>L-glutamyl-tRNA(Gln) + L-glutamine + ATP + H2O = L-glutaminyl-tRNA(Gln) + L-glutamate + ADP + phosphate + H(+)</text>
        <dbReference type="Rhea" id="RHEA:17521"/>
        <dbReference type="Rhea" id="RHEA-COMP:9681"/>
        <dbReference type="Rhea" id="RHEA-COMP:9684"/>
        <dbReference type="ChEBI" id="CHEBI:15377"/>
        <dbReference type="ChEBI" id="CHEBI:15378"/>
        <dbReference type="ChEBI" id="CHEBI:29985"/>
        <dbReference type="ChEBI" id="CHEBI:30616"/>
        <dbReference type="ChEBI" id="CHEBI:43474"/>
        <dbReference type="ChEBI" id="CHEBI:58359"/>
        <dbReference type="ChEBI" id="CHEBI:78520"/>
        <dbReference type="ChEBI" id="CHEBI:78521"/>
        <dbReference type="ChEBI" id="CHEBI:456216"/>
        <dbReference type="EC" id="6.3.5.7"/>
    </reaction>
</comment>
<dbReference type="AlphaFoldDB" id="A0A1Y3UCN1"/>
<dbReference type="GO" id="GO:0005524">
    <property type="term" value="F:ATP binding"/>
    <property type="evidence" value="ECO:0007669"/>
    <property type="project" value="UniProtKB-KW"/>
</dbReference>
<evidence type="ECO:0000256" key="6">
    <source>
        <dbReference type="ARBA" id="ARBA00025295"/>
    </source>
</evidence>
<evidence type="ECO:0000313" key="10">
    <source>
        <dbReference type="EMBL" id="OUN44139.1"/>
    </source>
</evidence>
<comment type="subunit">
    <text evidence="8">Heterotrimer of A, B and C subunits.</text>
</comment>
<evidence type="ECO:0000256" key="2">
    <source>
        <dbReference type="ARBA" id="ARBA00022598"/>
    </source>
</evidence>
<dbReference type="SUPFAM" id="SSF75304">
    <property type="entry name" value="Amidase signature (AS) enzymes"/>
    <property type="match status" value="1"/>
</dbReference>
<evidence type="ECO:0000256" key="8">
    <source>
        <dbReference type="HAMAP-Rule" id="MF_00120"/>
    </source>
</evidence>
<keyword evidence="2 8" id="KW-0436">Ligase</keyword>
<evidence type="ECO:0000313" key="11">
    <source>
        <dbReference type="Proteomes" id="UP000196560"/>
    </source>
</evidence>
<proteinExistence type="inferred from homology"/>
<dbReference type="GO" id="GO:0030956">
    <property type="term" value="C:glutamyl-tRNA(Gln) amidotransferase complex"/>
    <property type="evidence" value="ECO:0007669"/>
    <property type="project" value="InterPro"/>
</dbReference>
<dbReference type="InterPro" id="IPR023631">
    <property type="entry name" value="Amidase_dom"/>
</dbReference>
<feature type="domain" description="Amidase" evidence="9">
    <location>
        <begin position="25"/>
        <end position="469"/>
    </location>
</feature>
<dbReference type="Gene3D" id="3.90.1300.10">
    <property type="entry name" value="Amidase signature (AS) domain"/>
    <property type="match status" value="1"/>
</dbReference>
<dbReference type="GO" id="GO:0006412">
    <property type="term" value="P:translation"/>
    <property type="evidence" value="ECO:0007669"/>
    <property type="project" value="UniProtKB-UniRule"/>
</dbReference>
<evidence type="ECO:0000256" key="5">
    <source>
        <dbReference type="ARBA" id="ARBA00022917"/>
    </source>
</evidence>
<dbReference type="EC" id="6.3.5.7" evidence="8"/>
<dbReference type="InterPro" id="IPR000120">
    <property type="entry name" value="Amidase"/>
</dbReference>
<evidence type="ECO:0000256" key="3">
    <source>
        <dbReference type="ARBA" id="ARBA00022741"/>
    </source>
</evidence>
<name>A0A1Y3UCN1_9ACTN</name>
<accession>A0A1Y3UCN1</accession>
<evidence type="ECO:0000256" key="4">
    <source>
        <dbReference type="ARBA" id="ARBA00022840"/>
    </source>
</evidence>
<comment type="similarity">
    <text evidence="1 8">Belongs to the amidase family. GatA subfamily.</text>
</comment>
<keyword evidence="4 8" id="KW-0067">ATP-binding</keyword>